<name>A0AAN6GKZ8_9BASI</name>
<sequence>MMTEDNAEQGTSVGASPQQGATEPVSLPATRNVNHQQEAGQGPGSAVVSNSDSRAVDESESGSMRSHEPLPPYEAPSSSGASAPASAAAIAAAAAARGSAPLPPPPANAHPSSATAHSPSLSTGPLPDYSTLAIVDALKSSDQTGKSFIVYLIRCGASDAKRRYSEFEALREALVRLFPCYIVPPIPGKHTFGDYATKPSTAKDDAIIISRRRRMLGSFLQRCANHSVLNRSIVFQRFLDGRFSWYDITISPPLSLLPKSNLRGPASDPTSTPTSSSLAAYATAPLPAANSSPREPNKRFLDSEAFTNRFAQHLSTTVEKADRRLLRRWTELSADFAELGALLNVFSMTEAGSLAAAIERVGAAADSSYLSATNMVQEWEEKFAEPLQEYVQFAAILQKMLKWRTQKHVQYELALDTLEIKRAQLDDYERVEREALRIDVALARGGRGIVEQSTYAAGGVGSTAAAASNPSGGVNSTLARQRLLEEQAMWSNSGPPSNTGTMRRSLYGAAAEEDDPVQSNPSAGATLTVPASGANAVPGDGTASSTPTPSSGPPSTSDAESWTRPDLSELEAAPGAVDLIRSSSTATVRSGSVGGVGNGTRALGQPRHRGAGNTSGPGGGGSGGILGALSHTFASIISVDPDGSRRNNVSKLRETVILLEEAVELLAADLEFATTTIQADLDRFQRQKVVDFKNMMISFAKMHRELCRQNLEAWHAAKAEISRIDTDSAMPESSLTKKEREDDDLPPPPVPRDDVPGVMTASFTSAGLEAEEGGF</sequence>
<dbReference type="GO" id="GO:0010008">
    <property type="term" value="C:endosome membrane"/>
    <property type="evidence" value="ECO:0007669"/>
    <property type="project" value="UniProtKB-SubCell"/>
</dbReference>
<dbReference type="PANTHER" id="PTHR46979:SF2">
    <property type="entry name" value="SORTING NEXIN-41"/>
    <property type="match status" value="1"/>
</dbReference>
<keyword evidence="3" id="KW-0813">Transport</keyword>
<keyword evidence="7" id="KW-0446">Lipid-binding</keyword>
<dbReference type="AlphaFoldDB" id="A0AAN6GKZ8"/>
<dbReference type="SUPFAM" id="SSF64268">
    <property type="entry name" value="PX domain"/>
    <property type="match status" value="1"/>
</dbReference>
<dbReference type="CDD" id="cd06867">
    <property type="entry name" value="PX_SNX41_42"/>
    <property type="match status" value="1"/>
</dbReference>
<dbReference type="EMBL" id="JAPDMZ010000374">
    <property type="protein sequence ID" value="KAK0543325.1"/>
    <property type="molecule type" value="Genomic_DNA"/>
</dbReference>
<evidence type="ECO:0000259" key="10">
    <source>
        <dbReference type="PROSITE" id="PS50195"/>
    </source>
</evidence>
<feature type="region of interest" description="Disordered" evidence="9">
    <location>
        <begin position="512"/>
        <end position="564"/>
    </location>
</feature>
<evidence type="ECO:0000256" key="1">
    <source>
        <dbReference type="ARBA" id="ARBA00004481"/>
    </source>
</evidence>
<comment type="similarity">
    <text evidence="2">Belongs to the sorting nexin family.</text>
</comment>
<feature type="region of interest" description="Disordered" evidence="9">
    <location>
        <begin position="1"/>
        <end position="84"/>
    </location>
</feature>
<accession>A0AAN6GKZ8</accession>
<feature type="compositionally biased region" description="Polar residues" evidence="9">
    <location>
        <begin position="8"/>
        <end position="21"/>
    </location>
</feature>
<feature type="domain" description="PX" evidence="10">
    <location>
        <begin position="129"/>
        <end position="245"/>
    </location>
</feature>
<dbReference type="GO" id="GO:0005829">
    <property type="term" value="C:cytosol"/>
    <property type="evidence" value="ECO:0007669"/>
    <property type="project" value="GOC"/>
</dbReference>
<feature type="compositionally biased region" description="Low complexity" evidence="9">
    <location>
        <begin position="581"/>
        <end position="591"/>
    </location>
</feature>
<keyword evidence="5" id="KW-0653">Protein transport</keyword>
<dbReference type="InterPro" id="IPR044106">
    <property type="entry name" value="PX_Snx41/Atg20"/>
</dbReference>
<dbReference type="GO" id="GO:0042147">
    <property type="term" value="P:retrograde transport, endosome to Golgi"/>
    <property type="evidence" value="ECO:0007669"/>
    <property type="project" value="InterPro"/>
</dbReference>
<dbReference type="PROSITE" id="PS50195">
    <property type="entry name" value="PX"/>
    <property type="match status" value="1"/>
</dbReference>
<protein>
    <submittedName>
        <fullName evidence="11">Sorting nexin, cytoplasm-to-vacuole targeting pathway/endosomal sorting</fullName>
    </submittedName>
</protein>
<evidence type="ECO:0000256" key="5">
    <source>
        <dbReference type="ARBA" id="ARBA00022927"/>
    </source>
</evidence>
<feature type="compositionally biased region" description="Low complexity" evidence="9">
    <location>
        <begin position="538"/>
        <end position="559"/>
    </location>
</feature>
<evidence type="ECO:0000256" key="7">
    <source>
        <dbReference type="ARBA" id="ARBA00023121"/>
    </source>
</evidence>
<evidence type="ECO:0000256" key="3">
    <source>
        <dbReference type="ARBA" id="ARBA00022448"/>
    </source>
</evidence>
<dbReference type="InterPro" id="IPR027267">
    <property type="entry name" value="AH/BAR_dom_sf"/>
</dbReference>
<dbReference type="Proteomes" id="UP001176517">
    <property type="component" value="Unassembled WGS sequence"/>
</dbReference>
<dbReference type="GO" id="GO:0015031">
    <property type="term" value="P:protein transport"/>
    <property type="evidence" value="ECO:0007669"/>
    <property type="project" value="UniProtKB-KW"/>
</dbReference>
<evidence type="ECO:0000256" key="8">
    <source>
        <dbReference type="ARBA" id="ARBA00023136"/>
    </source>
</evidence>
<dbReference type="Pfam" id="PF00787">
    <property type="entry name" value="PX"/>
    <property type="match status" value="1"/>
</dbReference>
<evidence type="ECO:0000256" key="9">
    <source>
        <dbReference type="SAM" id="MobiDB-lite"/>
    </source>
</evidence>
<dbReference type="PANTHER" id="PTHR46979">
    <property type="entry name" value="SORTING NEXIN-41"/>
    <property type="match status" value="1"/>
</dbReference>
<feature type="region of interest" description="Disordered" evidence="9">
    <location>
        <begin position="97"/>
        <end position="122"/>
    </location>
</feature>
<feature type="region of interest" description="Disordered" evidence="9">
    <location>
        <begin position="581"/>
        <end position="624"/>
    </location>
</feature>
<dbReference type="InterPro" id="IPR051079">
    <property type="entry name" value="Sorting_Nexin_Autophagy"/>
</dbReference>
<reference evidence="11" key="1">
    <citation type="journal article" date="2023" name="PhytoFront">
        <title>Draft Genome Resources of Seven Strains of Tilletia horrida, Causal Agent of Kernel Smut of Rice.</title>
        <authorList>
            <person name="Khanal S."/>
            <person name="Antony Babu S."/>
            <person name="Zhou X.G."/>
        </authorList>
    </citation>
    <scope>NUCLEOTIDE SEQUENCE</scope>
    <source>
        <strain evidence="11">TX6</strain>
    </source>
</reference>
<comment type="caution">
    <text evidence="11">The sequence shown here is derived from an EMBL/GenBank/DDBJ whole genome shotgun (WGS) entry which is preliminary data.</text>
</comment>
<dbReference type="GO" id="GO:0006914">
    <property type="term" value="P:autophagy"/>
    <property type="evidence" value="ECO:0007669"/>
    <property type="project" value="UniProtKB-KW"/>
</dbReference>
<dbReference type="InterPro" id="IPR036871">
    <property type="entry name" value="PX_dom_sf"/>
</dbReference>
<comment type="subcellular location">
    <subcellularLocation>
        <location evidence="1">Endosome membrane</location>
        <topology evidence="1">Peripheral membrane protein</topology>
    </subcellularLocation>
</comment>
<dbReference type="GO" id="GO:0035091">
    <property type="term" value="F:phosphatidylinositol binding"/>
    <property type="evidence" value="ECO:0007669"/>
    <property type="project" value="InterPro"/>
</dbReference>
<organism evidence="11 12">
    <name type="scientific">Tilletia horrida</name>
    <dbReference type="NCBI Taxonomy" id="155126"/>
    <lineage>
        <taxon>Eukaryota</taxon>
        <taxon>Fungi</taxon>
        <taxon>Dikarya</taxon>
        <taxon>Basidiomycota</taxon>
        <taxon>Ustilaginomycotina</taxon>
        <taxon>Exobasidiomycetes</taxon>
        <taxon>Tilletiales</taxon>
        <taxon>Tilletiaceae</taxon>
        <taxon>Tilletia</taxon>
    </lineage>
</organism>
<dbReference type="InterPro" id="IPR001683">
    <property type="entry name" value="PX_dom"/>
</dbReference>
<evidence type="ECO:0000256" key="2">
    <source>
        <dbReference type="ARBA" id="ARBA00010883"/>
    </source>
</evidence>
<keyword evidence="4" id="KW-0967">Endosome</keyword>
<dbReference type="Gene3D" id="3.30.1520.10">
    <property type="entry name" value="Phox-like domain"/>
    <property type="match status" value="1"/>
</dbReference>
<evidence type="ECO:0000256" key="6">
    <source>
        <dbReference type="ARBA" id="ARBA00023006"/>
    </source>
</evidence>
<feature type="compositionally biased region" description="Gly residues" evidence="9">
    <location>
        <begin position="613"/>
        <end position="624"/>
    </location>
</feature>
<evidence type="ECO:0000256" key="4">
    <source>
        <dbReference type="ARBA" id="ARBA00022753"/>
    </source>
</evidence>
<evidence type="ECO:0000313" key="12">
    <source>
        <dbReference type="Proteomes" id="UP001176517"/>
    </source>
</evidence>
<proteinExistence type="inferred from homology"/>
<feature type="compositionally biased region" description="Polar residues" evidence="9">
    <location>
        <begin position="29"/>
        <end position="39"/>
    </location>
</feature>
<feature type="compositionally biased region" description="Low complexity" evidence="9">
    <location>
        <begin position="75"/>
        <end position="84"/>
    </location>
</feature>
<dbReference type="Gene3D" id="1.20.1270.60">
    <property type="entry name" value="Arfaptin homology (AH) domain/BAR domain"/>
    <property type="match status" value="2"/>
</dbReference>
<dbReference type="SMART" id="SM00312">
    <property type="entry name" value="PX"/>
    <property type="match status" value="1"/>
</dbReference>
<evidence type="ECO:0000313" key="11">
    <source>
        <dbReference type="EMBL" id="KAK0543325.1"/>
    </source>
</evidence>
<keyword evidence="12" id="KW-1185">Reference proteome</keyword>
<keyword evidence="8" id="KW-0472">Membrane</keyword>
<feature type="region of interest" description="Disordered" evidence="9">
    <location>
        <begin position="725"/>
        <end position="775"/>
    </location>
</feature>
<gene>
    <name evidence="11" type="primary">ATG20</name>
    <name evidence="11" type="ORF">OC846_006452</name>
</gene>
<feature type="compositionally biased region" description="Low complexity" evidence="9">
    <location>
        <begin position="109"/>
        <end position="122"/>
    </location>
</feature>
<keyword evidence="6" id="KW-0072">Autophagy</keyword>